<gene>
    <name evidence="3" type="ORF">HOLleu_07985</name>
</gene>
<comment type="caution">
    <text evidence="3">The sequence shown here is derived from an EMBL/GenBank/DDBJ whole genome shotgun (WGS) entry which is preliminary data.</text>
</comment>
<evidence type="ECO:0000256" key="1">
    <source>
        <dbReference type="SAM" id="MobiDB-lite"/>
    </source>
</evidence>
<dbReference type="EMBL" id="JAIZAY010000003">
    <property type="protein sequence ID" value="KAJ8045059.1"/>
    <property type="molecule type" value="Genomic_DNA"/>
</dbReference>
<sequence>MRETSPISTSTEQTTSDSKDDDNNTTAFILIATGVVMMIVILFSFVVFIVKRRKLGNLEIWNTNEQNMIGNDCQDPKRYTSVTVRPYLEYCAIMPPPLKDDTTRAEQEKTSNRTDLMEDQQDRQEYLMNGGAVSNSPIGISSGGCSTVESRPKHIKIKPYLEYCAIVPPPHKNPNLYSGDV</sequence>
<protein>
    <submittedName>
        <fullName evidence="3">Uncharacterized protein</fullName>
    </submittedName>
</protein>
<proteinExistence type="predicted"/>
<feature type="compositionally biased region" description="Polar residues" evidence="1">
    <location>
        <begin position="1"/>
        <end position="13"/>
    </location>
</feature>
<dbReference type="Proteomes" id="UP001152320">
    <property type="component" value="Chromosome 3"/>
</dbReference>
<keyword evidence="2" id="KW-0812">Transmembrane</keyword>
<feature type="transmembrane region" description="Helical" evidence="2">
    <location>
        <begin position="27"/>
        <end position="50"/>
    </location>
</feature>
<keyword evidence="4" id="KW-1185">Reference proteome</keyword>
<accession>A0A9Q1HFZ9</accession>
<organism evidence="3 4">
    <name type="scientific">Holothuria leucospilota</name>
    <name type="common">Black long sea cucumber</name>
    <name type="synonym">Mertensiothuria leucospilota</name>
    <dbReference type="NCBI Taxonomy" id="206669"/>
    <lineage>
        <taxon>Eukaryota</taxon>
        <taxon>Metazoa</taxon>
        <taxon>Echinodermata</taxon>
        <taxon>Eleutherozoa</taxon>
        <taxon>Echinozoa</taxon>
        <taxon>Holothuroidea</taxon>
        <taxon>Aspidochirotacea</taxon>
        <taxon>Aspidochirotida</taxon>
        <taxon>Holothuriidae</taxon>
        <taxon>Holothuria</taxon>
    </lineage>
</organism>
<evidence type="ECO:0000313" key="3">
    <source>
        <dbReference type="EMBL" id="KAJ8045059.1"/>
    </source>
</evidence>
<dbReference type="AlphaFoldDB" id="A0A9Q1HFZ9"/>
<reference evidence="3" key="1">
    <citation type="submission" date="2021-10" db="EMBL/GenBank/DDBJ databases">
        <title>Tropical sea cucumber genome reveals ecological adaptation and Cuvierian tubules defense mechanism.</title>
        <authorList>
            <person name="Chen T."/>
        </authorList>
    </citation>
    <scope>NUCLEOTIDE SEQUENCE</scope>
    <source>
        <strain evidence="3">Nanhai2018</strain>
        <tissue evidence="3">Muscle</tissue>
    </source>
</reference>
<keyword evidence="2" id="KW-1133">Transmembrane helix</keyword>
<keyword evidence="2" id="KW-0472">Membrane</keyword>
<feature type="region of interest" description="Disordered" evidence="1">
    <location>
        <begin position="1"/>
        <end position="23"/>
    </location>
</feature>
<evidence type="ECO:0000256" key="2">
    <source>
        <dbReference type="SAM" id="Phobius"/>
    </source>
</evidence>
<evidence type="ECO:0000313" key="4">
    <source>
        <dbReference type="Proteomes" id="UP001152320"/>
    </source>
</evidence>
<name>A0A9Q1HFZ9_HOLLE</name>